<reference evidence="1 2" key="2">
    <citation type="journal article" date="2010" name="Nucleic Acids Res.">
        <title>BeetleBase in 2010: revisions to provide comprehensive genomic information for Tribolium castaneum.</title>
        <authorList>
            <person name="Kim H.S."/>
            <person name="Murphy T."/>
            <person name="Xia J."/>
            <person name="Caragea D."/>
            <person name="Park Y."/>
            <person name="Beeman R.W."/>
            <person name="Lorenzen M.D."/>
            <person name="Butcher S."/>
            <person name="Manak J.R."/>
            <person name="Brown S.J."/>
        </authorList>
    </citation>
    <scope>GENOME REANNOTATION</scope>
    <source>
        <strain evidence="1 2">Georgia GA2</strain>
    </source>
</reference>
<accession>D6WDV6</accession>
<keyword evidence="2" id="KW-1185">Reference proteome</keyword>
<dbReference type="AlphaFoldDB" id="D6WDV6"/>
<gene>
    <name evidence="1" type="primary">GLEAN_03723</name>
    <name evidence="1" type="ORF">TcasGA2_TC003723</name>
</gene>
<dbReference type="HOGENOM" id="CLU_1733838_0_0_1"/>
<reference evidence="1 2" key="1">
    <citation type="journal article" date="2008" name="Nature">
        <title>The genome of the model beetle and pest Tribolium castaneum.</title>
        <authorList>
            <consortium name="Tribolium Genome Sequencing Consortium"/>
            <person name="Richards S."/>
            <person name="Gibbs R.A."/>
            <person name="Weinstock G.M."/>
            <person name="Brown S.J."/>
            <person name="Denell R."/>
            <person name="Beeman R.W."/>
            <person name="Gibbs R."/>
            <person name="Beeman R.W."/>
            <person name="Brown S.J."/>
            <person name="Bucher G."/>
            <person name="Friedrich M."/>
            <person name="Grimmelikhuijzen C.J."/>
            <person name="Klingler M."/>
            <person name="Lorenzen M."/>
            <person name="Richards S."/>
            <person name="Roth S."/>
            <person name="Schroder R."/>
            <person name="Tautz D."/>
            <person name="Zdobnov E.M."/>
            <person name="Muzny D."/>
            <person name="Gibbs R.A."/>
            <person name="Weinstock G.M."/>
            <person name="Attaway T."/>
            <person name="Bell S."/>
            <person name="Buhay C.J."/>
            <person name="Chandrabose M.N."/>
            <person name="Chavez D."/>
            <person name="Clerk-Blankenburg K.P."/>
            <person name="Cree A."/>
            <person name="Dao M."/>
            <person name="Davis C."/>
            <person name="Chacko J."/>
            <person name="Dinh H."/>
            <person name="Dugan-Rocha S."/>
            <person name="Fowler G."/>
            <person name="Garner T.T."/>
            <person name="Garnes J."/>
            <person name="Gnirke A."/>
            <person name="Hawes A."/>
            <person name="Hernandez J."/>
            <person name="Hines S."/>
            <person name="Holder M."/>
            <person name="Hume J."/>
            <person name="Jhangiani S.N."/>
            <person name="Joshi V."/>
            <person name="Khan Z.M."/>
            <person name="Jackson L."/>
            <person name="Kovar C."/>
            <person name="Kowis A."/>
            <person name="Lee S."/>
            <person name="Lewis L.R."/>
            <person name="Margolis J."/>
            <person name="Morgan M."/>
            <person name="Nazareth L.V."/>
            <person name="Nguyen N."/>
            <person name="Okwuonu G."/>
            <person name="Parker D."/>
            <person name="Richards S."/>
            <person name="Ruiz S.J."/>
            <person name="Santibanez J."/>
            <person name="Savard J."/>
            <person name="Scherer S.E."/>
            <person name="Schneider B."/>
            <person name="Sodergren E."/>
            <person name="Tautz D."/>
            <person name="Vattahil S."/>
            <person name="Villasana D."/>
            <person name="White C.S."/>
            <person name="Wright R."/>
            <person name="Park Y."/>
            <person name="Beeman R.W."/>
            <person name="Lord J."/>
            <person name="Oppert B."/>
            <person name="Lorenzen M."/>
            <person name="Brown S."/>
            <person name="Wang L."/>
            <person name="Savard J."/>
            <person name="Tautz D."/>
            <person name="Richards S."/>
            <person name="Weinstock G."/>
            <person name="Gibbs R.A."/>
            <person name="Liu Y."/>
            <person name="Worley K."/>
            <person name="Weinstock G."/>
            <person name="Elsik C.G."/>
            <person name="Reese J.T."/>
            <person name="Elhaik E."/>
            <person name="Landan G."/>
            <person name="Graur D."/>
            <person name="Arensburger P."/>
            <person name="Atkinson P."/>
            <person name="Beeman R.W."/>
            <person name="Beidler J."/>
            <person name="Brown S.J."/>
            <person name="Demuth J.P."/>
            <person name="Drury D.W."/>
            <person name="Du Y.Z."/>
            <person name="Fujiwara H."/>
            <person name="Lorenzen M."/>
            <person name="Maselli V."/>
            <person name="Osanai M."/>
            <person name="Park Y."/>
            <person name="Robertson H.M."/>
            <person name="Tu Z."/>
            <person name="Wang J.J."/>
            <person name="Wang S."/>
            <person name="Richards S."/>
            <person name="Song H."/>
            <person name="Zhang L."/>
            <person name="Sodergren E."/>
            <person name="Werner D."/>
            <person name="Stanke M."/>
            <person name="Morgenstern B."/>
            <person name="Solovyev V."/>
            <person name="Kosarev P."/>
            <person name="Brown G."/>
            <person name="Chen H.C."/>
            <person name="Ermolaeva O."/>
            <person name="Hlavina W."/>
            <person name="Kapustin Y."/>
            <person name="Kiryutin B."/>
            <person name="Kitts P."/>
            <person name="Maglott D."/>
            <person name="Pruitt K."/>
            <person name="Sapojnikov V."/>
            <person name="Souvorov A."/>
            <person name="Mackey A.J."/>
            <person name="Waterhouse R.M."/>
            <person name="Wyder S."/>
            <person name="Zdobnov E.M."/>
            <person name="Zdobnov E.M."/>
            <person name="Wyder S."/>
            <person name="Kriventseva E.V."/>
            <person name="Kadowaki T."/>
            <person name="Bork P."/>
            <person name="Aranda M."/>
            <person name="Bao R."/>
            <person name="Beermann A."/>
            <person name="Berns N."/>
            <person name="Bolognesi R."/>
            <person name="Bonneton F."/>
            <person name="Bopp D."/>
            <person name="Brown S.J."/>
            <person name="Bucher G."/>
            <person name="Butts T."/>
            <person name="Chaumot A."/>
            <person name="Denell R.E."/>
            <person name="Ferrier D.E."/>
            <person name="Friedrich M."/>
            <person name="Gordon C.M."/>
            <person name="Jindra M."/>
            <person name="Klingler M."/>
            <person name="Lan Q."/>
            <person name="Lattorff H.M."/>
            <person name="Laudet V."/>
            <person name="von Levetsow C."/>
            <person name="Liu Z."/>
            <person name="Lutz R."/>
            <person name="Lynch J.A."/>
            <person name="da Fonseca R.N."/>
            <person name="Posnien N."/>
            <person name="Reuter R."/>
            <person name="Roth S."/>
            <person name="Savard J."/>
            <person name="Schinko J.B."/>
            <person name="Schmitt C."/>
            <person name="Schoppmeier M."/>
            <person name="Schroder R."/>
            <person name="Shippy T.D."/>
            <person name="Simonnet F."/>
            <person name="Marques-Souza H."/>
            <person name="Tautz D."/>
            <person name="Tomoyasu Y."/>
            <person name="Trauner J."/>
            <person name="Van der Zee M."/>
            <person name="Vervoort M."/>
            <person name="Wittkopp N."/>
            <person name="Wimmer E.A."/>
            <person name="Yang X."/>
            <person name="Jones A.K."/>
            <person name="Sattelle D.B."/>
            <person name="Ebert P.R."/>
            <person name="Nelson D."/>
            <person name="Scott J.G."/>
            <person name="Beeman R.W."/>
            <person name="Muthukrishnan S."/>
            <person name="Kramer K.J."/>
            <person name="Arakane Y."/>
            <person name="Beeman R.W."/>
            <person name="Zhu Q."/>
            <person name="Hogenkamp D."/>
            <person name="Dixit R."/>
            <person name="Oppert B."/>
            <person name="Jiang H."/>
            <person name="Zou Z."/>
            <person name="Marshall J."/>
            <person name="Elpidina E."/>
            <person name="Vinokurov K."/>
            <person name="Oppert C."/>
            <person name="Zou Z."/>
            <person name="Evans J."/>
            <person name="Lu Z."/>
            <person name="Zhao P."/>
            <person name="Sumathipala N."/>
            <person name="Altincicek B."/>
            <person name="Vilcinskas A."/>
            <person name="Williams M."/>
            <person name="Hultmark D."/>
            <person name="Hetru C."/>
            <person name="Jiang H."/>
            <person name="Grimmelikhuijzen C.J."/>
            <person name="Hauser F."/>
            <person name="Cazzamali G."/>
            <person name="Williamson M."/>
            <person name="Park Y."/>
            <person name="Li B."/>
            <person name="Tanaka Y."/>
            <person name="Predel R."/>
            <person name="Neupert S."/>
            <person name="Schachtner J."/>
            <person name="Verleyen P."/>
            <person name="Raible F."/>
            <person name="Bork P."/>
            <person name="Friedrich M."/>
            <person name="Walden K.K."/>
            <person name="Robertson H.M."/>
            <person name="Angeli S."/>
            <person name="Foret S."/>
            <person name="Bucher G."/>
            <person name="Schuetz S."/>
            <person name="Maleszka R."/>
            <person name="Wimmer E.A."/>
            <person name="Beeman R.W."/>
            <person name="Lorenzen M."/>
            <person name="Tomoyasu Y."/>
            <person name="Miller S.C."/>
            <person name="Grossmann D."/>
            <person name="Bucher G."/>
        </authorList>
    </citation>
    <scope>NUCLEOTIDE SEQUENCE [LARGE SCALE GENOMIC DNA]</scope>
    <source>
        <strain evidence="1 2">Georgia GA2</strain>
    </source>
</reference>
<evidence type="ECO:0000313" key="1">
    <source>
        <dbReference type="EMBL" id="EFA00835.1"/>
    </source>
</evidence>
<name>D6WDV6_TRICA</name>
<sequence>MASIRKSKVNYCKRMNTSGGPVGTSTWRSEVGGFDINQIKTMGCVGFHAASAINTTICMCDAAYYRYGNEVLLIVNFIEASASCSAHLARPSTNHEPTAKKTRVIEELQVQCILMDLLGLSTSAQALLWRFYSSLEHSAQRSVMIRNFQPN</sequence>
<dbReference type="Proteomes" id="UP000007266">
    <property type="component" value="Linkage group 3"/>
</dbReference>
<dbReference type="EMBL" id="KQ971323">
    <property type="protein sequence ID" value="EFA00835.1"/>
    <property type="molecule type" value="Genomic_DNA"/>
</dbReference>
<dbReference type="InParanoid" id="D6WDV6"/>
<proteinExistence type="predicted"/>
<protein>
    <submittedName>
        <fullName evidence="1">Uncharacterized protein</fullName>
    </submittedName>
</protein>
<organism evidence="1 2">
    <name type="scientific">Tribolium castaneum</name>
    <name type="common">Red flour beetle</name>
    <dbReference type="NCBI Taxonomy" id="7070"/>
    <lineage>
        <taxon>Eukaryota</taxon>
        <taxon>Metazoa</taxon>
        <taxon>Ecdysozoa</taxon>
        <taxon>Arthropoda</taxon>
        <taxon>Hexapoda</taxon>
        <taxon>Insecta</taxon>
        <taxon>Pterygota</taxon>
        <taxon>Neoptera</taxon>
        <taxon>Endopterygota</taxon>
        <taxon>Coleoptera</taxon>
        <taxon>Polyphaga</taxon>
        <taxon>Cucujiformia</taxon>
        <taxon>Tenebrionidae</taxon>
        <taxon>Tenebrionidae incertae sedis</taxon>
        <taxon>Tribolium</taxon>
    </lineage>
</organism>
<evidence type="ECO:0000313" key="2">
    <source>
        <dbReference type="Proteomes" id="UP000007266"/>
    </source>
</evidence>